<dbReference type="AlphaFoldDB" id="A0A411WIZ3"/>
<keyword evidence="3" id="KW-1185">Reference proteome</keyword>
<sequence length="64" mass="7078">MPRQTSMFGVLPSFSRQLDSSALKGQQKKAKGLFSIQGVALNIFSFSFSFLAIANRWERPPLGS</sequence>
<proteinExistence type="predicted"/>
<dbReference type="Proteomes" id="UP000293154">
    <property type="component" value="Chromosome"/>
</dbReference>
<feature type="transmembrane region" description="Helical" evidence="1">
    <location>
        <begin position="33"/>
        <end position="54"/>
    </location>
</feature>
<reference evidence="2 3" key="1">
    <citation type="submission" date="2019-03" db="EMBL/GenBank/DDBJ databases">
        <title>Pragia sp. nov. isolated from the gut tract of Carduelis flavirostris.</title>
        <authorList>
            <person name="Ge Y."/>
        </authorList>
    </citation>
    <scope>NUCLEOTIDE SEQUENCE [LARGE SCALE GENOMIC DNA]</scope>
    <source>
        <strain evidence="2 3">CF-458</strain>
    </source>
</reference>
<keyword evidence="1" id="KW-1133">Transmembrane helix</keyword>
<evidence type="ECO:0000313" key="3">
    <source>
        <dbReference type="Proteomes" id="UP000293154"/>
    </source>
</evidence>
<evidence type="ECO:0000313" key="2">
    <source>
        <dbReference type="EMBL" id="QBH96152.1"/>
    </source>
</evidence>
<gene>
    <name evidence="2" type="ORF">EKN56_06940</name>
</gene>
<name>A0A411WIZ3_9GAMM</name>
<dbReference type="RefSeq" id="WP_130591104.1">
    <property type="nucleotide sequence ID" value="NZ_CP034752.1"/>
</dbReference>
<dbReference type="EMBL" id="CP034752">
    <property type="protein sequence ID" value="QBH96152.1"/>
    <property type="molecule type" value="Genomic_DNA"/>
</dbReference>
<keyword evidence="1" id="KW-0472">Membrane</keyword>
<organism evidence="2 3">
    <name type="scientific">Limnobaculum zhutongyuii</name>
    <dbReference type="NCBI Taxonomy" id="2498113"/>
    <lineage>
        <taxon>Bacteria</taxon>
        <taxon>Pseudomonadati</taxon>
        <taxon>Pseudomonadota</taxon>
        <taxon>Gammaproteobacteria</taxon>
        <taxon>Enterobacterales</taxon>
        <taxon>Budviciaceae</taxon>
        <taxon>Limnobaculum</taxon>
    </lineage>
</organism>
<dbReference type="KEGG" id="prag:EKN56_06940"/>
<keyword evidence="1" id="KW-0812">Transmembrane</keyword>
<protein>
    <submittedName>
        <fullName evidence="2">Uncharacterized protein</fullName>
    </submittedName>
</protein>
<accession>A0A411WIZ3</accession>
<evidence type="ECO:0000256" key="1">
    <source>
        <dbReference type="SAM" id="Phobius"/>
    </source>
</evidence>